<dbReference type="PANTHER" id="PTHR12905:SF0">
    <property type="entry name" value="CALCINEURIN-LIKE PHOSPHOESTERASE DOMAIN-CONTAINING PROTEIN"/>
    <property type="match status" value="1"/>
</dbReference>
<evidence type="ECO:0000313" key="3">
    <source>
        <dbReference type="Proteomes" id="UP000620633"/>
    </source>
</evidence>
<proteinExistence type="predicted"/>
<feature type="domain" description="Calcineurin-like phosphoesterase" evidence="1">
    <location>
        <begin position="1"/>
        <end position="189"/>
    </location>
</feature>
<evidence type="ECO:0000313" key="2">
    <source>
        <dbReference type="EMBL" id="GGS44107.1"/>
    </source>
</evidence>
<accession>A0ABQ2T271</accession>
<dbReference type="Gene3D" id="3.60.21.10">
    <property type="match status" value="1"/>
</dbReference>
<dbReference type="CDD" id="cd07379">
    <property type="entry name" value="MPP_239FB"/>
    <property type="match status" value="1"/>
</dbReference>
<dbReference type="SUPFAM" id="SSF56300">
    <property type="entry name" value="Metallo-dependent phosphatases"/>
    <property type="match status" value="1"/>
</dbReference>
<gene>
    <name evidence="2" type="ORF">GCM10008961_38740</name>
</gene>
<comment type="caution">
    <text evidence="2">The sequence shown here is derived from an EMBL/GenBank/DDBJ whole genome shotgun (WGS) entry which is preliminary data.</text>
</comment>
<dbReference type="Pfam" id="PF00149">
    <property type="entry name" value="Metallophos"/>
    <property type="match status" value="1"/>
</dbReference>
<protein>
    <recommendedName>
        <fullName evidence="1">Calcineurin-like phosphoesterase domain-containing protein</fullName>
    </recommendedName>
</protein>
<dbReference type="InterPro" id="IPR051693">
    <property type="entry name" value="UPF0046_metallophosphoest"/>
</dbReference>
<dbReference type="EMBL" id="BMQO01000042">
    <property type="protein sequence ID" value="GGS44107.1"/>
    <property type="molecule type" value="Genomic_DNA"/>
</dbReference>
<dbReference type="InterPro" id="IPR004843">
    <property type="entry name" value="Calcineurin-like_PHP"/>
</dbReference>
<dbReference type="RefSeq" id="WP_189104578.1">
    <property type="nucleotide sequence ID" value="NZ_BMQO01000042.1"/>
</dbReference>
<evidence type="ECO:0000259" key="1">
    <source>
        <dbReference type="Pfam" id="PF00149"/>
    </source>
</evidence>
<organism evidence="2 3">
    <name type="scientific">Deinococcus knuensis</name>
    <dbReference type="NCBI Taxonomy" id="1837380"/>
    <lineage>
        <taxon>Bacteria</taxon>
        <taxon>Thermotogati</taxon>
        <taxon>Deinococcota</taxon>
        <taxon>Deinococci</taxon>
        <taxon>Deinococcales</taxon>
        <taxon>Deinococcaceae</taxon>
        <taxon>Deinococcus</taxon>
    </lineage>
</organism>
<sequence>MKIVCISDTHSQQGELFTTGRRLKLPEGDLLIHAGDLTSQGRPAECAAALSWLGTLAERFTHGAVVITGNHDFLAERDPEAFAALVPPSVTYLNDSGVEIGGLRFWGSPITPWFHDWAFNRRPGRDIAAHWAKIPASVDVLVTHGPVRGIHDRVPASRFGPAAHVGCPQLREVAERVRPRLFVCGHIHEGYGTDALSLPGTTFVNASILDGQYRPANQPVSVTLP</sequence>
<dbReference type="Proteomes" id="UP000620633">
    <property type="component" value="Unassembled WGS sequence"/>
</dbReference>
<name>A0ABQ2T271_9DEIO</name>
<reference evidence="3" key="1">
    <citation type="journal article" date="2019" name="Int. J. Syst. Evol. Microbiol.">
        <title>The Global Catalogue of Microorganisms (GCM) 10K type strain sequencing project: providing services to taxonomists for standard genome sequencing and annotation.</title>
        <authorList>
            <consortium name="The Broad Institute Genomics Platform"/>
            <consortium name="The Broad Institute Genome Sequencing Center for Infectious Disease"/>
            <person name="Wu L."/>
            <person name="Ma J."/>
        </authorList>
    </citation>
    <scope>NUCLEOTIDE SEQUENCE [LARGE SCALE GENOMIC DNA]</scope>
    <source>
        <strain evidence="3">JCM 31406</strain>
    </source>
</reference>
<dbReference type="PANTHER" id="PTHR12905">
    <property type="entry name" value="METALLOPHOSPHOESTERASE"/>
    <property type="match status" value="1"/>
</dbReference>
<keyword evidence="3" id="KW-1185">Reference proteome</keyword>
<dbReference type="InterPro" id="IPR029052">
    <property type="entry name" value="Metallo-depent_PP-like"/>
</dbReference>